<proteinExistence type="predicted"/>
<organism evidence="2 3">
    <name type="scientific">Chlamydomonas reinhardtii</name>
    <name type="common">Chlamydomonas smithii</name>
    <dbReference type="NCBI Taxonomy" id="3055"/>
    <lineage>
        <taxon>Eukaryota</taxon>
        <taxon>Viridiplantae</taxon>
        <taxon>Chlorophyta</taxon>
        <taxon>core chlorophytes</taxon>
        <taxon>Chlorophyceae</taxon>
        <taxon>CS clade</taxon>
        <taxon>Chlamydomonadales</taxon>
        <taxon>Chlamydomonadaceae</taxon>
        <taxon>Chlamydomonas</taxon>
    </lineage>
</organism>
<dbReference type="InterPro" id="IPR021838">
    <property type="entry name" value="DUF3431"/>
</dbReference>
<gene>
    <name evidence="2" type="ORF">CHLRE_02g080400v5</name>
</gene>
<dbReference type="Gramene" id="PNW86290">
    <property type="protein sequence ID" value="PNW86290"/>
    <property type="gene ID" value="CHLRE_02g080400v5"/>
</dbReference>
<dbReference type="RefSeq" id="XP_042926861.1">
    <property type="nucleotide sequence ID" value="XM_043059227.1"/>
</dbReference>
<dbReference type="ExpressionAtlas" id="A0A2K3E0F9">
    <property type="expression patterns" value="baseline"/>
</dbReference>
<accession>A0A2K3E0F9</accession>
<dbReference type="KEGG" id="cre:CHLRE_02g080400v5"/>
<evidence type="ECO:0000313" key="3">
    <source>
        <dbReference type="Proteomes" id="UP000006906"/>
    </source>
</evidence>
<dbReference type="OMA" id="MALVPWI"/>
<dbReference type="OrthoDB" id="533018at2759"/>
<dbReference type="EMBL" id="CM008963">
    <property type="protein sequence ID" value="PNW86290.1"/>
    <property type="molecule type" value="Genomic_DNA"/>
</dbReference>
<name>A0A2K3E0F9_CHLRE</name>
<evidence type="ECO:0000313" key="2">
    <source>
        <dbReference type="EMBL" id="PNW86290.1"/>
    </source>
</evidence>
<dbReference type="PaxDb" id="3055-EDP06858"/>
<dbReference type="Pfam" id="PF11913">
    <property type="entry name" value="DUF3431"/>
    <property type="match status" value="1"/>
</dbReference>
<dbReference type="InParanoid" id="A0A2K3E0F9"/>
<evidence type="ECO:0000256" key="1">
    <source>
        <dbReference type="SAM" id="MobiDB-lite"/>
    </source>
</evidence>
<dbReference type="AlphaFoldDB" id="A0A2K3E0F9"/>
<feature type="region of interest" description="Disordered" evidence="1">
    <location>
        <begin position="1"/>
        <end position="28"/>
    </location>
</feature>
<dbReference type="Proteomes" id="UP000006906">
    <property type="component" value="Chromosome 2"/>
</dbReference>
<protein>
    <submittedName>
        <fullName evidence="2">Uncharacterized protein</fullName>
    </submittedName>
</protein>
<keyword evidence="3" id="KW-1185">Reference proteome</keyword>
<reference evidence="2 3" key="1">
    <citation type="journal article" date="2007" name="Science">
        <title>The Chlamydomonas genome reveals the evolution of key animal and plant functions.</title>
        <authorList>
            <person name="Merchant S.S."/>
            <person name="Prochnik S.E."/>
            <person name="Vallon O."/>
            <person name="Harris E.H."/>
            <person name="Karpowicz S.J."/>
            <person name="Witman G.B."/>
            <person name="Terry A."/>
            <person name="Salamov A."/>
            <person name="Fritz-Laylin L.K."/>
            <person name="Marechal-Drouard L."/>
            <person name="Marshall W.F."/>
            <person name="Qu L.H."/>
            <person name="Nelson D.R."/>
            <person name="Sanderfoot A.A."/>
            <person name="Spalding M.H."/>
            <person name="Kapitonov V.V."/>
            <person name="Ren Q."/>
            <person name="Ferris P."/>
            <person name="Lindquist E."/>
            <person name="Shapiro H."/>
            <person name="Lucas S.M."/>
            <person name="Grimwood J."/>
            <person name="Schmutz J."/>
            <person name="Cardol P."/>
            <person name="Cerutti H."/>
            <person name="Chanfreau G."/>
            <person name="Chen C.L."/>
            <person name="Cognat V."/>
            <person name="Croft M.T."/>
            <person name="Dent R."/>
            <person name="Dutcher S."/>
            <person name="Fernandez E."/>
            <person name="Fukuzawa H."/>
            <person name="Gonzalez-Ballester D."/>
            <person name="Gonzalez-Halphen D."/>
            <person name="Hallmann A."/>
            <person name="Hanikenne M."/>
            <person name="Hippler M."/>
            <person name="Inwood W."/>
            <person name="Jabbari K."/>
            <person name="Kalanon M."/>
            <person name="Kuras R."/>
            <person name="Lefebvre P.A."/>
            <person name="Lemaire S.D."/>
            <person name="Lobanov A.V."/>
            <person name="Lohr M."/>
            <person name="Manuell A."/>
            <person name="Meier I."/>
            <person name="Mets L."/>
            <person name="Mittag M."/>
            <person name="Mittelmeier T."/>
            <person name="Moroney J.V."/>
            <person name="Moseley J."/>
            <person name="Napoli C."/>
            <person name="Nedelcu A.M."/>
            <person name="Niyogi K."/>
            <person name="Novoselov S.V."/>
            <person name="Paulsen I.T."/>
            <person name="Pazour G."/>
            <person name="Purton S."/>
            <person name="Ral J.P."/>
            <person name="Riano-Pachon D.M."/>
            <person name="Riekhof W."/>
            <person name="Rymarquis L."/>
            <person name="Schroda M."/>
            <person name="Stern D."/>
            <person name="Umen J."/>
            <person name="Willows R."/>
            <person name="Wilson N."/>
            <person name="Zimmer S.L."/>
            <person name="Allmer J."/>
            <person name="Balk J."/>
            <person name="Bisova K."/>
            <person name="Chen C.J."/>
            <person name="Elias M."/>
            <person name="Gendler K."/>
            <person name="Hauser C."/>
            <person name="Lamb M.R."/>
            <person name="Ledford H."/>
            <person name="Long J.C."/>
            <person name="Minagawa J."/>
            <person name="Page M.D."/>
            <person name="Pan J."/>
            <person name="Pootakham W."/>
            <person name="Roje S."/>
            <person name="Rose A."/>
            <person name="Stahlberg E."/>
            <person name="Terauchi A.M."/>
            <person name="Yang P."/>
            <person name="Ball S."/>
            <person name="Bowler C."/>
            <person name="Dieckmann C.L."/>
            <person name="Gladyshev V.N."/>
            <person name="Green P."/>
            <person name="Jorgensen R."/>
            <person name="Mayfield S."/>
            <person name="Mueller-Roeber B."/>
            <person name="Rajamani S."/>
            <person name="Sayre R.T."/>
            <person name="Brokstein P."/>
            <person name="Dubchak I."/>
            <person name="Goodstein D."/>
            <person name="Hornick L."/>
            <person name="Huang Y.W."/>
            <person name="Jhaveri J."/>
            <person name="Luo Y."/>
            <person name="Martinez D."/>
            <person name="Ngau W.C."/>
            <person name="Otillar B."/>
            <person name="Poliakov A."/>
            <person name="Porter A."/>
            <person name="Szajkowski L."/>
            <person name="Werner G."/>
            <person name="Zhou K."/>
            <person name="Grigoriev I.V."/>
            <person name="Rokhsar D.S."/>
            <person name="Grossman A.R."/>
        </authorList>
    </citation>
    <scope>NUCLEOTIDE SEQUENCE [LARGE SCALE GENOMIC DNA]</scope>
    <source>
        <strain evidence="3">CC-503</strain>
    </source>
</reference>
<dbReference type="GeneID" id="5727292"/>
<sequence length="554" mass="59441">MRSLLGVGSVRAQPTHRAPRRNTAPRPPHHRRSVLFLVLATRLIGGYIALAADVSGAGEAPARKLDVTYRPPPIWGCEEGLAPGAFHVVVATFAPEPMALVPWIWNLGLSGAEIWIYHRLEDSDPRLATAAATLKSFEPYPCGSTVRLQQLLPNKGREAAVYLSHVVRHYDTLPQGLVLVHDHGPAARHSLCGPFFRRLRGYYAGIREQAAAGWGNGTAALAVAGGGARRRLEATRRKGSGSSSSSSSAARKALLAEFADQAISLSSGCQENWLKGCCALLVCVEDGDAQQQPGAVSGEYEADEGGGLRHHRHLAEQWRTPRYSKANRCPFKSSRCLANASAMSIPAGRTVGGVSAKAGGAAATRWIYMHGGGGLYDTRYENLVVLYGASAEEAAAAAVGGLSNGGFGPLSLVRYASQSAVETVRSQTSSSRSLDYPPGAASRSQQETYAALGQIFEAHDFASKRAPGSFKSCCASLMLRPHHVSRWPLSLYEQMLAYSLDGRNTYHATLAVSHHGWAMWAGRETGPADLLRYFEVDLALLHIRGCPGWRMVPA</sequence>